<comment type="caution">
    <text evidence="1">The sequence shown here is derived from an EMBL/GenBank/DDBJ whole genome shotgun (WGS) entry which is preliminary data.</text>
</comment>
<dbReference type="Proteomes" id="UP001140087">
    <property type="component" value="Unassembled WGS sequence"/>
</dbReference>
<name>A0ACC1KYP6_9FUNG</name>
<dbReference type="EMBL" id="JANBUN010001481">
    <property type="protein sequence ID" value="KAJ2797943.1"/>
    <property type="molecule type" value="Genomic_DNA"/>
</dbReference>
<sequence length="270" mass="28435">MDVQSLFSVQGKVAVVTGGGTGIGLMIAGGLVQNGARVYITSRKQKVLDKAARELTALGPGKCIALACDLQSYDQTRQFVARLAELEPSGVDVLVNNSGANWGEQSLEDYPDAAWAKVLTLNTQRVFTLTQLMLPLLDKRASAESPARVINIGSIDGIRVPTLITPAYSASKAAVHHLTKVLAAHLGMRHITVNAIAPGAFESHMMAQTLDTLRESIIAAVPVGRIGRPTDMAGVCLFLASTAGAYVNGAVIPVDGGTIVANQFNLQSKF</sequence>
<proteinExistence type="predicted"/>
<gene>
    <name evidence="1" type="ORF">H4R21_004122</name>
</gene>
<accession>A0ACC1KYP6</accession>
<protein>
    <submittedName>
        <fullName evidence="1">Uncharacterized protein</fullName>
    </submittedName>
</protein>
<reference evidence="1" key="1">
    <citation type="submission" date="2022-07" db="EMBL/GenBank/DDBJ databases">
        <title>Phylogenomic reconstructions and comparative analyses of Kickxellomycotina fungi.</title>
        <authorList>
            <person name="Reynolds N.K."/>
            <person name="Stajich J.E."/>
            <person name="Barry K."/>
            <person name="Grigoriev I.V."/>
            <person name="Crous P."/>
            <person name="Smith M.E."/>
        </authorList>
    </citation>
    <scope>NUCLEOTIDE SEQUENCE</scope>
    <source>
        <strain evidence="1">BCRC 34780</strain>
    </source>
</reference>
<evidence type="ECO:0000313" key="1">
    <source>
        <dbReference type="EMBL" id="KAJ2797943.1"/>
    </source>
</evidence>
<evidence type="ECO:0000313" key="2">
    <source>
        <dbReference type="Proteomes" id="UP001140087"/>
    </source>
</evidence>
<organism evidence="1 2">
    <name type="scientific">Coemansia helicoidea</name>
    <dbReference type="NCBI Taxonomy" id="1286919"/>
    <lineage>
        <taxon>Eukaryota</taxon>
        <taxon>Fungi</taxon>
        <taxon>Fungi incertae sedis</taxon>
        <taxon>Zoopagomycota</taxon>
        <taxon>Kickxellomycotina</taxon>
        <taxon>Kickxellomycetes</taxon>
        <taxon>Kickxellales</taxon>
        <taxon>Kickxellaceae</taxon>
        <taxon>Coemansia</taxon>
    </lineage>
</organism>
<keyword evidence="2" id="KW-1185">Reference proteome</keyword>